<feature type="compositionally biased region" description="Polar residues" evidence="6">
    <location>
        <begin position="2266"/>
        <end position="2276"/>
    </location>
</feature>
<feature type="compositionally biased region" description="Polar residues" evidence="6">
    <location>
        <begin position="1851"/>
        <end position="1861"/>
    </location>
</feature>
<feature type="region of interest" description="Disordered" evidence="6">
    <location>
        <begin position="1118"/>
        <end position="1158"/>
    </location>
</feature>
<feature type="compositionally biased region" description="Polar residues" evidence="6">
    <location>
        <begin position="1595"/>
        <end position="1610"/>
    </location>
</feature>
<dbReference type="InterPro" id="IPR013087">
    <property type="entry name" value="Znf_C2H2_type"/>
</dbReference>
<feature type="domain" description="C2H2-type" evidence="7">
    <location>
        <begin position="2626"/>
        <end position="2653"/>
    </location>
</feature>
<feature type="region of interest" description="Disordered" evidence="6">
    <location>
        <begin position="2036"/>
        <end position="2143"/>
    </location>
</feature>
<keyword evidence="3 5" id="KW-0863">Zinc-finger</keyword>
<feature type="domain" description="C2H2-type" evidence="7">
    <location>
        <begin position="2460"/>
        <end position="2487"/>
    </location>
</feature>
<evidence type="ECO:0000256" key="5">
    <source>
        <dbReference type="PROSITE-ProRule" id="PRU00042"/>
    </source>
</evidence>
<dbReference type="SMART" id="SM00355">
    <property type="entry name" value="ZnF_C2H2"/>
    <property type="match status" value="17"/>
</dbReference>
<dbReference type="PANTHER" id="PTHR23234:SF10">
    <property type="entry name" value="RIKEN CDNA 6720489N17 GENE-RELATED"/>
    <property type="match status" value="1"/>
</dbReference>
<evidence type="ECO:0000259" key="7">
    <source>
        <dbReference type="PROSITE" id="PS50157"/>
    </source>
</evidence>
<feature type="domain" description="C2H2-type" evidence="7">
    <location>
        <begin position="2959"/>
        <end position="2987"/>
    </location>
</feature>
<feature type="compositionally biased region" description="Basic and acidic residues" evidence="6">
    <location>
        <begin position="796"/>
        <end position="816"/>
    </location>
</feature>
<feature type="domain" description="C2H2-type" evidence="7">
    <location>
        <begin position="2874"/>
        <end position="2901"/>
    </location>
</feature>
<feature type="domain" description="C2H2-type" evidence="7">
    <location>
        <begin position="2571"/>
        <end position="2598"/>
    </location>
</feature>
<sequence>MADEGGAWSSDGGQRWGADYSVQGEIDFTKDLHRRDEWSDISEDESPVVYADISRSGEYHYHIIQPQGTPVAMYENEGVLRKEETPAASGFPYQESVVWREHQHVARPEVSSQSMAYMPTPYPPALCQMAQNTGPSFLYHGVLGEGEKLNSNNTSVTVQKISAERNEDLSNNVFYQGSQLEGTLSVTSSLANEPAAKLETLETAPMGLSSQKEPHPPDTSSSGQSLSYLNTTMLPPEGTYLPYREGQLEGKVESGHDSCMTLREQVASGITGFLSSAALPLVTCHKGETSIPLECLSQQCGANPSVPQEKDITLCKSEPSPTRSDKRITMTDQHFLKECSEKNCLDVPGQGCTNIDSSKVMKHLSLAEMDSLKDRGHAQLGVIGVLKKQKRKVCRRQKKKSVLKIAELLEIAKESGGDIKDACHTNGASDINMQQSDMQRQHVQLNYTNEKSLPSSTFFQSPVTESIYNLSVPPLSKSHIQDPLTHSSKCLDELPINSSKSNVKSALHKRQKTQDSSIFSVPQVPQEGAATELAQKTGPIFSGRKKGIRKTQNKKRNVEEDRVDSLKQPVDKQGSGMTSLQEEGNPPLTDDIRAMKLSSKPRSKCIGAKKSFKKKDKVKQSPDFEDSCDKKCDLPQKNSVFQSQTSEAGVHSQMHSTVELPKKLQKKTSVKSSKAKRQANFLPKTVDSQNISQKKLEHAGAVKDKNKKTRKQSQAKSGTPTRKKAAIADTHSEQELPCETIESTDLQVMTHKDTNHQALSSPDEHKAEHISTGVKRHGKEGRGPKRKGNAKTKRNVTVEEKGKDGMTEREKKDRLSIKEHTAQSLTIAQPTLREKKAKKRKASGCGENGLNLNSCGVEKIPNSSGFALHEINHSISQHQSAKLGSKVEPTPKMLRRRKKACKKGTHSAKARGPSQPVLTEDLVLKTDSVNHTTSVPRSTGTKQSKQQTEKLCDFKEENKFSEFRNNTGFQDRCVMSPQKTQPILKGSCSKKLRLSRAQSAPQDIALTVVTAEAAPKATDVTVPKEENVQFSIANTSFDFAEEEFHVPVIKVTPRNDFSFEIQPEQSAGKKHKTNGGLVSNSAEIKSQISQERSSNTLSTLPEIKPQPLSIPLTAAKPVKKISSKRRKQKYSLKESAVGHSEVEKLRESSSDQVDEQQHQCTEIKPEQAENALSAGDMECPAGVQQSSSIQVSPLSMLKRKAGRPFKKKTLLRMAKILKIVQEGESCSTKKCDSTDYLHGTLQEKQLLQPPRVKKEKGAVPLVTPTRRSLRTGRTEVDHLSLSTISIDTDHEGHADTSCSSPLNGQSLFVEGFGNTVAQDSEKITVDDTDEQDPQKLIQVETTTVRPLKKKKKMKAKRKKGTQKGNQQLARASSIQKDDLLSNYKSGDGKTTEIKLEEAEFALSAVDMGHLAGLQQSSLKQTSPSATLKQKPGRPFTKKTMLRRGKLSKGVQEGKSSPIENCDFTDCVEGLNQEKPQHRPPRVKKEKESKPILTPTRRSLRALGSGRAQTDHPSLSATSRDSDHEGDTDTSLCEKSSASELSPDCKKTALNETDKQDPEKVTQSEMTTVRALKRKGKRKTLKPKKRKKGWRKLYQQLASVTSTQEDGLSPSNEDDANVNGEDGKSTEIKPEQAEFALTAVDIGHSAGLQQSSANQSPSAMLKRKVGRPFKKKTLLRMAKILKIVQEEKSSATGNMTIADNFERVLQVKQQQHQPPRIKKEKMITPAISPKRRSLRTIESGTTESSDSFLSTTIAVDTDHEENADTCSSASNSQPLSKEVFENTLAQDSEKTTVGETDQQDHQVTKAETTVVRTLKKRRKRKALNSKKSKVGWRKHCQQLARVTSTQEKVLSLSNDDGASIPTNDADVSKKVSSPPVSSKEEEQDYTILHSPQAASGPLEASTTTLNQENDDAECHKALSSNKIKPKSGCTPKEKASIKTRKSVAVTQTASELSESQLQADRLKCSKDVTTLKAEELSQPVSVAQATKLRRSSRGLNSTASSTVDQEQSQTTHNSSETTLSTLTEAKTEKLIHALLNDENDRKVITKDDDPSFEKQSSTNDQEVVSVPGQSKQKKKRGQKRKCSPKASQTVESAGVADPTNNLGASLPVAFTGSNSQSAANEQESTLKKSKRITEMPVNRGTKAQKKTLLKLSEDQSSDACSEKMDASIKANDTITPDFKIHTPLKSRTIVPSYETLRRSSRTSKTASIFYRSEEHTPPFGERSSSPTECSQDDMQSPDKTLHPSTTTSDDPTEGHVVSAVSSDTVEISTSCSVTDKGNQPHLETSAPVDSEITPRAQDLSPLGVKTAEAPHLTVEKKRRRRKIMGWDTRKKSKRGTYNDDQVIKKPDAQNVELAVTEENNDSFANSSEPDGDVLFVSKPLDEDPEEDSHPADGEMFENVSGHSDCQTLSSLNAPSPFQLEDKEVEGRTYCKEEVKKQGIMAALSEGQNGTPQFAKKARTSIICRFCKRSFRHISAYTVHQRLHTGERPYQCQQCGKRFSELSKLKSHRNEHKSQGLIQCPCCSQRFSKKEQLITHFKVHLPNAENITSDEKRSQASPSKSSTHLKKSTGNSFSCSVCSETFPSKQKLQIHTHIHEDKQFSCKDCGKTFSTQSSCSAHERVHWPLKPYACSVCGKGFRKLQALKAHSLDHTGETPFFCSHCGYACSDLQTLRAHQASRICSTKKQDDIEGFLIQMGVDGQVNTPNLFKCHLCKKLLNYWCQYTLHLQTHTKAHPYLCDTCGQSYDRDSDLRVHCRDCCKSSGEERACCGPLSDIWNSRETEEVPQTSHEPQSPEHMDEVCLILNDQSSVISQSNSPTNASMHGEDLPQSDDNPEPVLSSPSSPARSDGSILSSHPSLDCYIVSTYCSRTRTSHKRFECQHCGQRFRLSSILHAHLQTHLSGNKYTCGLCGRVFQRWHKLWLHQRLHQQKGRSFSCSDCNVQFRFLALYRQHLQEHAEQRPYACPLCPETFLSEANLNTHQSENHRLRRTLKCDVCGKGFSSLRNWVKHSLLHNGRSSHSCLLCDQSFTNNRALQEHLKMHNNDLRFPTSEIPSEPLLFPHQCWRCNASFSTGELLYAHQICHAVGGKPPPRPRGPLAAHGNPNAVTSTAPPPTVPEPSSVPEQPEPQQTTIPEINDESLFVYAHPDSLYVVPDPTPPPPRPTHSFSQSSGMSTSQASNHISSQQTIVLDEEDSLRDTTDTSLNAPGTSQTIPDTSSNQDGNLPQTSSQQSITELVSNMPQVQHTLSPKHKSNDRVKSFSVTIKLHDSRGFECADCSKVLSSAKLLHKHYLKHAKGVLAKIHI</sequence>
<feature type="region of interest" description="Disordered" evidence="6">
    <location>
        <begin position="2809"/>
        <end position="2848"/>
    </location>
</feature>
<feature type="compositionally biased region" description="Basic residues" evidence="6">
    <location>
        <begin position="2070"/>
        <end position="2082"/>
    </location>
</feature>
<feature type="compositionally biased region" description="Polar residues" evidence="6">
    <location>
        <begin position="1506"/>
        <end position="1518"/>
    </location>
</feature>
<proteinExistence type="predicted"/>
<feature type="region of interest" description="Disordered" evidence="6">
    <location>
        <begin position="2357"/>
        <end position="2392"/>
    </location>
</feature>
<feature type="compositionally biased region" description="Basic and acidic residues" evidence="6">
    <location>
        <begin position="1542"/>
        <end position="1561"/>
    </location>
</feature>
<feature type="region of interest" description="Disordered" evidence="6">
    <location>
        <begin position="202"/>
        <end position="239"/>
    </location>
</feature>
<evidence type="ECO:0000313" key="8">
    <source>
        <dbReference type="EMBL" id="KAL2079960.1"/>
    </source>
</evidence>
<feature type="domain" description="C2H2-type" evidence="7">
    <location>
        <begin position="2705"/>
        <end position="2732"/>
    </location>
</feature>
<feature type="compositionally biased region" description="Polar residues" evidence="6">
    <location>
        <begin position="3197"/>
        <end position="3226"/>
    </location>
</feature>
<dbReference type="Proteomes" id="UP001591681">
    <property type="component" value="Unassembled WGS sequence"/>
</dbReference>
<feature type="compositionally biased region" description="Basic residues" evidence="6">
    <location>
        <begin position="1570"/>
        <end position="1590"/>
    </location>
</feature>
<feature type="region of interest" description="Disordered" evidence="6">
    <location>
        <begin position="1784"/>
        <end position="1807"/>
    </location>
</feature>
<feature type="compositionally biased region" description="Low complexity" evidence="6">
    <location>
        <begin position="3160"/>
        <end position="3175"/>
    </location>
</feature>
<feature type="domain" description="C2H2-type" evidence="7">
    <location>
        <begin position="2931"/>
        <end position="2958"/>
    </location>
</feature>
<dbReference type="InterPro" id="IPR036236">
    <property type="entry name" value="Znf_C2H2_sf"/>
</dbReference>
<name>A0ABD1J0B9_9TELE</name>
<feature type="compositionally biased region" description="Polar residues" evidence="6">
    <location>
        <begin position="1415"/>
        <end position="1427"/>
    </location>
</feature>
<feature type="region of interest" description="Disordered" evidence="6">
    <location>
        <begin position="1977"/>
        <end position="2019"/>
    </location>
</feature>
<evidence type="ECO:0000313" key="9">
    <source>
        <dbReference type="Proteomes" id="UP001591681"/>
    </source>
</evidence>
<feature type="domain" description="C2H2-type" evidence="7">
    <location>
        <begin position="2902"/>
        <end position="2929"/>
    </location>
</feature>
<keyword evidence="4" id="KW-0862">Zinc</keyword>
<feature type="domain" description="C2H2-type" evidence="7">
    <location>
        <begin position="2488"/>
        <end position="2515"/>
    </location>
</feature>
<comment type="caution">
    <text evidence="8">The sequence shown here is derived from an EMBL/GenBank/DDBJ whole genome shotgun (WGS) entry which is preliminary data.</text>
</comment>
<feature type="compositionally biased region" description="Low complexity" evidence="6">
    <location>
        <begin position="3114"/>
        <end position="3127"/>
    </location>
</feature>
<accession>A0ABD1J0B9</accession>
<feature type="compositionally biased region" description="Polar residues" evidence="6">
    <location>
        <begin position="2809"/>
        <end position="2818"/>
    </location>
</feature>
<feature type="compositionally biased region" description="Basic and acidic residues" evidence="6">
    <location>
        <begin position="618"/>
        <end position="634"/>
    </location>
</feature>
<feature type="compositionally biased region" description="Low complexity" evidence="6">
    <location>
        <begin position="2833"/>
        <end position="2847"/>
    </location>
</feature>
<keyword evidence="9" id="KW-1185">Reference proteome</keyword>
<feature type="region of interest" description="Disordered" evidence="6">
    <location>
        <begin position="3089"/>
        <end position="3127"/>
    </location>
</feature>
<evidence type="ECO:0000256" key="6">
    <source>
        <dbReference type="SAM" id="MobiDB-lite"/>
    </source>
</evidence>
<feature type="compositionally biased region" description="Basic residues" evidence="6">
    <location>
        <begin position="774"/>
        <end position="794"/>
    </location>
</feature>
<feature type="compositionally biased region" description="Basic and acidic residues" evidence="6">
    <location>
        <begin position="1786"/>
        <end position="1803"/>
    </location>
</feature>
<evidence type="ECO:0000256" key="4">
    <source>
        <dbReference type="ARBA" id="ARBA00022833"/>
    </source>
</evidence>
<feature type="compositionally biased region" description="Basic and acidic residues" evidence="6">
    <location>
        <begin position="1140"/>
        <end position="1158"/>
    </location>
</feature>
<feature type="compositionally biased region" description="Polar residues" evidence="6">
    <location>
        <begin position="2052"/>
        <end position="2061"/>
    </location>
</feature>
<feature type="region of interest" description="Disordered" evidence="6">
    <location>
        <begin position="2266"/>
        <end position="2292"/>
    </location>
</feature>
<feature type="domain" description="C2H2-type" evidence="7">
    <location>
        <begin position="2988"/>
        <end position="3015"/>
    </location>
</feature>
<feature type="compositionally biased region" description="Polar residues" evidence="6">
    <location>
        <begin position="2553"/>
        <end position="2568"/>
    </location>
</feature>
<feature type="compositionally biased region" description="Basic residues" evidence="6">
    <location>
        <begin position="1435"/>
        <end position="1446"/>
    </location>
</feature>
<dbReference type="GO" id="GO:0008270">
    <property type="term" value="F:zinc ion binding"/>
    <property type="evidence" value="ECO:0007669"/>
    <property type="project" value="UniProtKB-KW"/>
</dbReference>
<feature type="compositionally biased region" description="Basic and acidic residues" evidence="6">
    <location>
        <begin position="694"/>
        <end position="704"/>
    </location>
</feature>
<organism evidence="8 9">
    <name type="scientific">Coilia grayii</name>
    <name type="common">Gray's grenadier anchovy</name>
    <dbReference type="NCBI Taxonomy" id="363190"/>
    <lineage>
        <taxon>Eukaryota</taxon>
        <taxon>Metazoa</taxon>
        <taxon>Chordata</taxon>
        <taxon>Craniata</taxon>
        <taxon>Vertebrata</taxon>
        <taxon>Euteleostomi</taxon>
        <taxon>Actinopterygii</taxon>
        <taxon>Neopterygii</taxon>
        <taxon>Teleostei</taxon>
        <taxon>Clupei</taxon>
        <taxon>Clupeiformes</taxon>
        <taxon>Clupeoidei</taxon>
        <taxon>Engraulidae</taxon>
        <taxon>Coilinae</taxon>
        <taxon>Coilia</taxon>
    </lineage>
</organism>
<feature type="region of interest" description="Disordered" evidence="6">
    <location>
        <begin position="1415"/>
        <end position="1625"/>
    </location>
</feature>
<feature type="compositionally biased region" description="Basic residues" evidence="6">
    <location>
        <begin position="663"/>
        <end position="677"/>
    </location>
</feature>
<feature type="compositionally biased region" description="Polar residues" evidence="6">
    <location>
        <begin position="929"/>
        <end position="946"/>
    </location>
</feature>
<feature type="compositionally biased region" description="Polar residues" evidence="6">
    <location>
        <begin position="1528"/>
        <end position="1539"/>
    </location>
</feature>
<dbReference type="SUPFAM" id="SSF57667">
    <property type="entry name" value="beta-beta-alpha zinc fingers"/>
    <property type="match status" value="8"/>
</dbReference>
<dbReference type="Pfam" id="PF00096">
    <property type="entry name" value="zf-C2H2"/>
    <property type="match status" value="4"/>
</dbReference>
<feature type="region of interest" description="Disordered" evidence="6">
    <location>
        <begin position="1345"/>
        <end position="1374"/>
    </location>
</feature>
<evidence type="ECO:0000256" key="3">
    <source>
        <dbReference type="ARBA" id="ARBA00022771"/>
    </source>
</evidence>
<feature type="compositionally biased region" description="Polar residues" evidence="6">
    <location>
        <begin position="1992"/>
        <end position="2008"/>
    </location>
</feature>
<feature type="domain" description="C2H2-type" evidence="7">
    <location>
        <begin position="2733"/>
        <end position="2763"/>
    </location>
</feature>
<feature type="compositionally biased region" description="Polar residues" evidence="6">
    <location>
        <begin position="636"/>
        <end position="647"/>
    </location>
</feature>
<dbReference type="PROSITE" id="PS50157">
    <property type="entry name" value="ZINC_FINGER_C2H2_2"/>
    <property type="match status" value="15"/>
</dbReference>
<feature type="region of interest" description="Disordered" evidence="6">
    <location>
        <begin position="1851"/>
        <end position="1884"/>
    </location>
</feature>
<feature type="region of interest" description="Disordered" evidence="6">
    <location>
        <begin position="502"/>
        <end position="521"/>
    </location>
</feature>
<evidence type="ECO:0000256" key="1">
    <source>
        <dbReference type="ARBA" id="ARBA00022723"/>
    </source>
</evidence>
<keyword evidence="2" id="KW-0677">Repeat</keyword>
<feature type="compositionally biased region" description="Polar residues" evidence="6">
    <location>
        <begin position="1364"/>
        <end position="1374"/>
    </location>
</feature>
<feature type="compositionally biased region" description="Basic and acidic residues" evidence="6">
    <location>
        <begin position="556"/>
        <end position="565"/>
    </location>
</feature>
<feature type="domain" description="C2H2-type" evidence="7">
    <location>
        <begin position="3016"/>
        <end position="3043"/>
    </location>
</feature>
<feature type="compositionally biased region" description="Polar residues" evidence="6">
    <location>
        <begin position="2221"/>
        <end position="2248"/>
    </location>
</feature>
<dbReference type="EMBL" id="JBHFQA010000021">
    <property type="protein sequence ID" value="KAL2079960.1"/>
    <property type="molecule type" value="Genomic_DNA"/>
</dbReference>
<evidence type="ECO:0000256" key="2">
    <source>
        <dbReference type="ARBA" id="ARBA00022737"/>
    </source>
</evidence>
<feature type="region of interest" description="Disordered" evidence="6">
    <location>
        <begin position="755"/>
        <end position="816"/>
    </location>
</feature>
<feature type="compositionally biased region" description="Polar residues" evidence="6">
    <location>
        <begin position="2110"/>
        <end position="2122"/>
    </location>
</feature>
<reference evidence="8 9" key="1">
    <citation type="submission" date="2024-09" db="EMBL/GenBank/DDBJ databases">
        <title>A chromosome-level genome assembly of Gray's grenadier anchovy, Coilia grayii.</title>
        <authorList>
            <person name="Fu Z."/>
        </authorList>
    </citation>
    <scope>NUCLEOTIDE SEQUENCE [LARGE SCALE GENOMIC DNA]</scope>
    <source>
        <strain evidence="8">G4</strain>
        <tissue evidence="8">Muscle</tissue>
    </source>
</reference>
<feature type="compositionally biased region" description="Polar residues" evidence="6">
    <location>
        <begin position="218"/>
        <end position="233"/>
    </location>
</feature>
<feature type="region of interest" description="Disordered" evidence="6">
    <location>
        <begin position="529"/>
        <end position="738"/>
    </location>
</feature>
<feature type="region of interest" description="Disordered" evidence="6">
    <location>
        <begin position="3145"/>
        <end position="3226"/>
    </location>
</feature>
<dbReference type="PROSITE" id="PS00028">
    <property type="entry name" value="ZINC_FINGER_C2H2_1"/>
    <property type="match status" value="15"/>
</dbReference>
<feature type="region of interest" description="Disordered" evidence="6">
    <location>
        <begin position="2543"/>
        <end position="2568"/>
    </location>
</feature>
<feature type="compositionally biased region" description="Low complexity" evidence="6">
    <location>
        <begin position="2009"/>
        <end position="2019"/>
    </location>
</feature>
<feature type="domain" description="C2H2-type" evidence="7">
    <location>
        <begin position="2598"/>
        <end position="2625"/>
    </location>
</feature>
<dbReference type="Gene3D" id="3.30.160.60">
    <property type="entry name" value="Classic Zinc Finger"/>
    <property type="match status" value="8"/>
</dbReference>
<feature type="compositionally biased region" description="Basic residues" evidence="6">
    <location>
        <begin position="1346"/>
        <end position="1361"/>
    </location>
</feature>
<dbReference type="FunFam" id="3.30.160.60:FF:000557">
    <property type="entry name" value="zinc finger and SCAN domain-containing protein 29"/>
    <property type="match status" value="1"/>
</dbReference>
<feature type="region of interest" description="Disordered" evidence="6">
    <location>
        <begin position="2194"/>
        <end position="2254"/>
    </location>
</feature>
<gene>
    <name evidence="8" type="ORF">ACEWY4_023753</name>
</gene>
<feature type="region of interest" description="Disordered" evidence="6">
    <location>
        <begin position="929"/>
        <end position="948"/>
    </location>
</feature>
<feature type="compositionally biased region" description="Basic residues" evidence="6">
    <location>
        <begin position="1118"/>
        <end position="1130"/>
    </location>
</feature>
<feature type="region of interest" description="Disordered" evidence="6">
    <location>
        <begin position="1917"/>
        <end position="1942"/>
    </location>
</feature>
<feature type="domain" description="C2H2-type" evidence="7">
    <location>
        <begin position="3268"/>
        <end position="3291"/>
    </location>
</feature>
<feature type="compositionally biased region" description="Basic residues" evidence="6">
    <location>
        <begin position="543"/>
        <end position="555"/>
    </location>
</feature>
<dbReference type="InterPro" id="IPR050758">
    <property type="entry name" value="Znf_C2H2-type"/>
</dbReference>
<feature type="domain" description="C2H2-type" evidence="7">
    <location>
        <begin position="2516"/>
        <end position="2543"/>
    </location>
</feature>
<dbReference type="PANTHER" id="PTHR23234">
    <property type="entry name" value="ZNF44 PROTEIN"/>
    <property type="match status" value="1"/>
</dbReference>
<feature type="compositionally biased region" description="Basic and acidic residues" evidence="6">
    <location>
        <begin position="2037"/>
        <end position="2051"/>
    </location>
</feature>
<protein>
    <recommendedName>
        <fullName evidence="7">C2H2-type domain-containing protein</fullName>
    </recommendedName>
</protein>
<keyword evidence="1" id="KW-0479">Metal-binding</keyword>